<feature type="compositionally biased region" description="Pro residues" evidence="1">
    <location>
        <begin position="1"/>
        <end position="19"/>
    </location>
</feature>
<dbReference type="EMBL" id="CP095749">
    <property type="protein sequence ID" value="WEB41049.1"/>
    <property type="molecule type" value="Genomic_DNA"/>
</dbReference>
<evidence type="ECO:0000313" key="3">
    <source>
        <dbReference type="Proteomes" id="UP001218629"/>
    </source>
</evidence>
<name>A0ABY8A7V8_9ACTN</name>
<protein>
    <submittedName>
        <fullName evidence="2">Uncharacterized protein</fullName>
    </submittedName>
</protein>
<dbReference type="RefSeq" id="WP_275308141.1">
    <property type="nucleotide sequence ID" value="NZ_CP095749.1"/>
</dbReference>
<reference evidence="2 3" key="1">
    <citation type="submission" date="2022-03" db="EMBL/GenBank/DDBJ databases">
        <title>Streptomyces yunnanensis P86,complete genome.</title>
        <authorList>
            <person name="Chen S."/>
            <person name="Zhang Q."/>
        </authorList>
    </citation>
    <scope>NUCLEOTIDE SEQUENCE [LARGE SCALE GENOMIC DNA]</scope>
    <source>
        <strain evidence="2 3">P86</strain>
    </source>
</reference>
<organism evidence="2 3">
    <name type="scientific">Streptomyces yunnanensis</name>
    <dbReference type="NCBI Taxonomy" id="156453"/>
    <lineage>
        <taxon>Bacteria</taxon>
        <taxon>Bacillati</taxon>
        <taxon>Actinomycetota</taxon>
        <taxon>Actinomycetes</taxon>
        <taxon>Kitasatosporales</taxon>
        <taxon>Streptomycetaceae</taxon>
        <taxon>Streptomyces</taxon>
    </lineage>
</organism>
<evidence type="ECO:0000256" key="1">
    <source>
        <dbReference type="SAM" id="MobiDB-lite"/>
    </source>
</evidence>
<proteinExistence type="predicted"/>
<feature type="region of interest" description="Disordered" evidence="1">
    <location>
        <begin position="1"/>
        <end position="26"/>
    </location>
</feature>
<sequence length="60" mass="6776">MPNPASPVPAPWPAPPQPEPGCAHCADLDNRRTTAREQYDRSAETDCNVMLRRHLREVRP</sequence>
<dbReference type="Proteomes" id="UP001218629">
    <property type="component" value="Chromosome"/>
</dbReference>
<gene>
    <name evidence="2" type="ORF">MOV08_18350</name>
</gene>
<accession>A0ABY8A7V8</accession>
<keyword evidence="3" id="KW-1185">Reference proteome</keyword>
<evidence type="ECO:0000313" key="2">
    <source>
        <dbReference type="EMBL" id="WEB41049.1"/>
    </source>
</evidence>